<dbReference type="PANTHER" id="PTHR30137:SF15">
    <property type="entry name" value="BLL6902 PROTEIN"/>
    <property type="match status" value="1"/>
</dbReference>
<accession>A0A3P3D6W4</accession>
<dbReference type="InterPro" id="IPR050766">
    <property type="entry name" value="Bact_Lucif_Oxidored"/>
</dbReference>
<dbReference type="GO" id="GO:0016705">
    <property type="term" value="F:oxidoreductase activity, acting on paired donors, with incorporation or reduction of molecular oxygen"/>
    <property type="evidence" value="ECO:0007669"/>
    <property type="project" value="InterPro"/>
</dbReference>
<dbReference type="Gene3D" id="3.20.20.30">
    <property type="entry name" value="Luciferase-like domain"/>
    <property type="match status" value="1"/>
</dbReference>
<evidence type="ECO:0000313" key="2">
    <source>
        <dbReference type="EMBL" id="RRH70083.1"/>
    </source>
</evidence>
<dbReference type="EMBL" id="RRAZ01000037">
    <property type="protein sequence ID" value="RRH70083.1"/>
    <property type="molecule type" value="Genomic_DNA"/>
</dbReference>
<sequence length="326" mass="34902">MAISHFALLIPGNYGFDAPRQGLEETLSLFTLAEELGFDSAWVRQRHLERGVSSAATFLAAATQRTSRIGLGTGVIPLGYETPLRLAEDLATVDVLSGGRLNVGVSAGGAAFADLLGPLLPLRAPGAKHETAALLAQALRSEPLADQALSGNAAGAQVPRVLPHAAGLTERLWYGAGSTASATWAAQNGWHLLTGNVITAEGSEDFLTTQRQLIESHRRDWAGPGGPRLGLGRVILLTDSATPEQAARYRAYRDARLARTRAPNGPGRVMFLPDLVGHSEEILAALARDPVLPLSNHLRFELPYEFEAADYRQILRDAVKLFAPLR</sequence>
<dbReference type="OrthoDB" id="9804736at2"/>
<dbReference type="InterPro" id="IPR011251">
    <property type="entry name" value="Luciferase-like_dom"/>
</dbReference>
<dbReference type="PANTHER" id="PTHR30137">
    <property type="entry name" value="LUCIFERASE-LIKE MONOOXYGENASE"/>
    <property type="match status" value="1"/>
</dbReference>
<comment type="caution">
    <text evidence="2">The sequence shown here is derived from an EMBL/GenBank/DDBJ whole genome shotgun (WGS) entry which is preliminary data.</text>
</comment>
<evidence type="ECO:0000259" key="1">
    <source>
        <dbReference type="Pfam" id="PF00296"/>
    </source>
</evidence>
<proteinExistence type="predicted"/>
<dbReference type="Proteomes" id="UP000282125">
    <property type="component" value="Unassembled WGS sequence"/>
</dbReference>
<feature type="domain" description="Luciferase-like" evidence="1">
    <location>
        <begin position="20"/>
        <end position="252"/>
    </location>
</feature>
<protein>
    <submittedName>
        <fullName evidence="2">LLM class flavin-dependent oxidoreductase</fullName>
    </submittedName>
</protein>
<reference evidence="2 3" key="1">
    <citation type="submission" date="2018-11" db="EMBL/GenBank/DDBJ databases">
        <title>Gemmobacter sp. nov., YIM 102744-1 draft genome.</title>
        <authorList>
            <person name="Li G."/>
            <person name="Jiang Y."/>
        </authorList>
    </citation>
    <scope>NUCLEOTIDE SEQUENCE [LARGE SCALE GENOMIC DNA]</scope>
    <source>
        <strain evidence="2 3">YIM 102744-1</strain>
    </source>
</reference>
<dbReference type="InterPro" id="IPR036661">
    <property type="entry name" value="Luciferase-like_sf"/>
</dbReference>
<dbReference type="RefSeq" id="WP_124966455.1">
    <property type="nucleotide sequence ID" value="NZ_RRAZ01000037.1"/>
</dbReference>
<name>A0A3P3D6W4_9RHOB</name>
<organism evidence="2 3">
    <name type="scientific">Falsigemmobacter faecalis</name>
    <dbReference type="NCBI Taxonomy" id="2488730"/>
    <lineage>
        <taxon>Bacteria</taxon>
        <taxon>Pseudomonadati</taxon>
        <taxon>Pseudomonadota</taxon>
        <taxon>Alphaproteobacteria</taxon>
        <taxon>Rhodobacterales</taxon>
        <taxon>Paracoccaceae</taxon>
        <taxon>Falsigemmobacter</taxon>
    </lineage>
</organism>
<dbReference type="Pfam" id="PF00296">
    <property type="entry name" value="Bac_luciferase"/>
    <property type="match status" value="1"/>
</dbReference>
<gene>
    <name evidence="2" type="ORF">EG244_17445</name>
</gene>
<dbReference type="SUPFAM" id="SSF51679">
    <property type="entry name" value="Bacterial luciferase-like"/>
    <property type="match status" value="1"/>
</dbReference>
<dbReference type="GO" id="GO:0005829">
    <property type="term" value="C:cytosol"/>
    <property type="evidence" value="ECO:0007669"/>
    <property type="project" value="TreeGrafter"/>
</dbReference>
<dbReference type="AlphaFoldDB" id="A0A3P3D6W4"/>
<evidence type="ECO:0000313" key="3">
    <source>
        <dbReference type="Proteomes" id="UP000282125"/>
    </source>
</evidence>
<keyword evidence="3" id="KW-1185">Reference proteome</keyword>